<accession>A0AAV8F0C2</accession>
<reference evidence="5" key="1">
    <citation type="submission" date="2022-08" db="EMBL/GenBank/DDBJ databases">
        <authorList>
            <person name="Marques A."/>
        </authorList>
    </citation>
    <scope>NUCLEOTIDE SEQUENCE</scope>
    <source>
        <strain evidence="5">RhyPub2mFocal</strain>
        <tissue evidence="5">Leaves</tissue>
    </source>
</reference>
<dbReference type="PROSITE" id="PS51375">
    <property type="entry name" value="PPR"/>
    <property type="match status" value="4"/>
</dbReference>
<dbReference type="AlphaFoldDB" id="A0AAV8F0C2"/>
<dbReference type="Proteomes" id="UP001140206">
    <property type="component" value="Chromosome 2"/>
</dbReference>
<dbReference type="PANTHER" id="PTHR47941">
    <property type="entry name" value="PENTATRICOPEPTIDE REPEAT-CONTAINING PROTEIN 3, MITOCHONDRIAL"/>
    <property type="match status" value="1"/>
</dbReference>
<dbReference type="InterPro" id="IPR011990">
    <property type="entry name" value="TPR-like_helical_dom_sf"/>
</dbReference>
<feature type="repeat" description="PPR" evidence="4">
    <location>
        <begin position="189"/>
        <end position="223"/>
    </location>
</feature>
<feature type="repeat" description="PPR" evidence="4">
    <location>
        <begin position="154"/>
        <end position="188"/>
    </location>
</feature>
<keyword evidence="3" id="KW-0809">Transit peptide</keyword>
<comment type="similarity">
    <text evidence="1">Belongs to the PPR family. P subfamily.</text>
</comment>
<dbReference type="Pfam" id="PF12854">
    <property type="entry name" value="PPR_1"/>
    <property type="match status" value="1"/>
</dbReference>
<evidence type="ECO:0000313" key="5">
    <source>
        <dbReference type="EMBL" id="KAJ4786868.1"/>
    </source>
</evidence>
<evidence type="ECO:0000313" key="6">
    <source>
        <dbReference type="Proteomes" id="UP001140206"/>
    </source>
</evidence>
<keyword evidence="2" id="KW-0677">Repeat</keyword>
<sequence>MGLHRLELLVQERCRSGTLTFQEALQLFHRLLAAKNRAPPILPFNNLFTAFARMKNSNNYYVTIFSLFDSLTETPRFSRSLPNVFTYTILMGYCTQINQPALGFIYFGRFIKAGLRADAFICSALLKALCSENRIHDAVNFVLNKMRKLACTPTVVSYSIIIDALCKKGEVSKAFRLLDQMRLEGLVPDVFTYSSLILGLHVTGEIKRAEELMQQMVSTGHYPDVVNYGTLINGLCKNGEIEKAEELLHVMSSQGL</sequence>
<evidence type="ECO:0000256" key="4">
    <source>
        <dbReference type="PROSITE-ProRule" id="PRU00708"/>
    </source>
</evidence>
<dbReference type="Gene3D" id="1.25.40.10">
    <property type="entry name" value="Tetratricopeptide repeat domain"/>
    <property type="match status" value="2"/>
</dbReference>
<name>A0AAV8F0C2_9POAL</name>
<proteinExistence type="inferred from homology"/>
<evidence type="ECO:0000256" key="1">
    <source>
        <dbReference type="ARBA" id="ARBA00007626"/>
    </source>
</evidence>
<comment type="caution">
    <text evidence="5">The sequence shown here is derived from an EMBL/GenBank/DDBJ whole genome shotgun (WGS) entry which is preliminary data.</text>
</comment>
<evidence type="ECO:0000256" key="3">
    <source>
        <dbReference type="ARBA" id="ARBA00022946"/>
    </source>
</evidence>
<gene>
    <name evidence="5" type="ORF">LUZ62_038114</name>
</gene>
<dbReference type="InterPro" id="IPR002885">
    <property type="entry name" value="PPR_rpt"/>
</dbReference>
<protein>
    <submittedName>
        <fullName evidence="5">Pentatricopeptide repeat (PPR) superfamily protein</fullName>
    </submittedName>
</protein>
<dbReference type="NCBIfam" id="TIGR00756">
    <property type="entry name" value="PPR"/>
    <property type="match status" value="3"/>
</dbReference>
<organism evidence="5 6">
    <name type="scientific">Rhynchospora pubera</name>
    <dbReference type="NCBI Taxonomy" id="906938"/>
    <lineage>
        <taxon>Eukaryota</taxon>
        <taxon>Viridiplantae</taxon>
        <taxon>Streptophyta</taxon>
        <taxon>Embryophyta</taxon>
        <taxon>Tracheophyta</taxon>
        <taxon>Spermatophyta</taxon>
        <taxon>Magnoliopsida</taxon>
        <taxon>Liliopsida</taxon>
        <taxon>Poales</taxon>
        <taxon>Cyperaceae</taxon>
        <taxon>Cyperoideae</taxon>
        <taxon>Rhynchosporeae</taxon>
        <taxon>Rhynchospora</taxon>
    </lineage>
</organism>
<feature type="repeat" description="PPR" evidence="4">
    <location>
        <begin position="224"/>
        <end position="256"/>
    </location>
</feature>
<evidence type="ECO:0000256" key="2">
    <source>
        <dbReference type="ARBA" id="ARBA00022737"/>
    </source>
</evidence>
<dbReference type="EMBL" id="JAMFTS010000002">
    <property type="protein sequence ID" value="KAJ4786868.1"/>
    <property type="molecule type" value="Genomic_DNA"/>
</dbReference>
<feature type="repeat" description="PPR" evidence="4">
    <location>
        <begin position="118"/>
        <end position="153"/>
    </location>
</feature>
<keyword evidence="6" id="KW-1185">Reference proteome</keyword>
<dbReference type="Pfam" id="PF13041">
    <property type="entry name" value="PPR_2"/>
    <property type="match status" value="1"/>
</dbReference>